<evidence type="ECO:0000313" key="3">
    <source>
        <dbReference type="Proteomes" id="UP000000702"/>
    </source>
</evidence>
<proteinExistence type="predicted"/>
<reference evidence="2 3" key="2">
    <citation type="journal article" date="2012" name="Proc. Natl. Acad. Sci. U.S.A.">
        <title>Antigenic diversity is generated by distinct evolutionary mechanisms in African trypanosome species.</title>
        <authorList>
            <person name="Jackson A.P."/>
            <person name="Berry A."/>
            <person name="Aslett M."/>
            <person name="Allison H.C."/>
            <person name="Burton P."/>
            <person name="Vavrova-Anderson J."/>
            <person name="Brown R."/>
            <person name="Browne H."/>
            <person name="Corton N."/>
            <person name="Hauser H."/>
            <person name="Gamble J."/>
            <person name="Gilderthorp R."/>
            <person name="Marcello L."/>
            <person name="McQuillan J."/>
            <person name="Otto T.D."/>
            <person name="Quail M.A."/>
            <person name="Sanders M.J."/>
            <person name="van Tonder A."/>
            <person name="Ginger M.L."/>
            <person name="Field M.C."/>
            <person name="Barry J.D."/>
            <person name="Hertz-Fowler C."/>
            <person name="Berriman M."/>
        </authorList>
    </citation>
    <scope>NUCLEOTIDE SEQUENCE [LARGE SCALE GENOMIC DNA]</scope>
    <source>
        <strain evidence="2 3">IL3000</strain>
    </source>
</reference>
<dbReference type="AlphaFoldDB" id="F9W9L1"/>
<keyword evidence="3" id="KW-1185">Reference proteome</keyword>
<accession>F9W9L1</accession>
<protein>
    <submittedName>
        <fullName evidence="2">WGS project CAEQ00000000 data, annotated contig 187</fullName>
    </submittedName>
</protein>
<sequence length="177" mass="19511">MEPHLILPEASLIQSGLPPTRQRFGVMLARHDFVLFYSNPSGKFKPFQYKTEPLMVSALFPFIAPAAICWCAFTLSCTFRYNVVGSFFPLTSNVLTGACFIHTDSPSKQTDKYPSSRNQYCLKNSHVSIHKSPSISLRSTLTSASKVVAADGGLPNAPRQMVHLCSEAFHSVQPLSV</sequence>
<dbReference type="Proteomes" id="UP000000702">
    <property type="component" value="Unassembled WGS sequence"/>
</dbReference>
<reference evidence="3" key="1">
    <citation type="submission" date="2011-07" db="EMBL/GenBank/DDBJ databases">
        <title>Divergent evolution of antigenic variation in African trypanosomes.</title>
        <authorList>
            <person name="Jackson A.P."/>
            <person name="Berry A."/>
            <person name="Allison H.C."/>
            <person name="Burton P."/>
            <person name="Anderson J."/>
            <person name="Aslett M."/>
            <person name="Brown R."/>
            <person name="Corton N."/>
            <person name="Harris D."/>
            <person name="Hauser H."/>
            <person name="Gamble J."/>
            <person name="Gilderthorp R."/>
            <person name="McQuillan J."/>
            <person name="Quail M.A."/>
            <person name="Sanders M."/>
            <person name="Van Tonder A."/>
            <person name="Ginger M.L."/>
            <person name="Donelson J.E."/>
            <person name="Field M.C."/>
            <person name="Barry J.D."/>
            <person name="Berriman M."/>
            <person name="Hertz-Fowler C."/>
        </authorList>
    </citation>
    <scope>NUCLEOTIDE SEQUENCE [LARGE SCALE GENOMIC DNA]</scope>
    <source>
        <strain evidence="3">IL3000</strain>
    </source>
</reference>
<evidence type="ECO:0000313" key="2">
    <source>
        <dbReference type="EMBL" id="CCD13913.1"/>
    </source>
</evidence>
<feature type="transmembrane region" description="Helical" evidence="1">
    <location>
        <begin position="54"/>
        <end position="73"/>
    </location>
</feature>
<keyword evidence="1" id="KW-0812">Transmembrane</keyword>
<dbReference type="EMBL" id="CAEQ01001321">
    <property type="protein sequence ID" value="CCD13913.1"/>
    <property type="molecule type" value="Genomic_DNA"/>
</dbReference>
<name>F9W9L1_TRYCI</name>
<keyword evidence="1" id="KW-0472">Membrane</keyword>
<evidence type="ECO:0000256" key="1">
    <source>
        <dbReference type="SAM" id="Phobius"/>
    </source>
</evidence>
<keyword evidence="1" id="KW-1133">Transmembrane helix</keyword>
<dbReference type="VEuPathDB" id="TriTrypDB:TcIL3000_0_04950"/>
<comment type="caution">
    <text evidence="2">The sequence shown here is derived from an EMBL/GenBank/DDBJ whole genome shotgun (WGS) entry which is preliminary data.</text>
</comment>
<organism evidence="2 3">
    <name type="scientific">Trypanosoma congolense (strain IL3000)</name>
    <dbReference type="NCBI Taxonomy" id="1068625"/>
    <lineage>
        <taxon>Eukaryota</taxon>
        <taxon>Discoba</taxon>
        <taxon>Euglenozoa</taxon>
        <taxon>Kinetoplastea</taxon>
        <taxon>Metakinetoplastina</taxon>
        <taxon>Trypanosomatida</taxon>
        <taxon>Trypanosomatidae</taxon>
        <taxon>Trypanosoma</taxon>
        <taxon>Nannomonas</taxon>
    </lineage>
</organism>
<gene>
    <name evidence="2" type="ORF">TCIL3000_0_04950</name>
</gene>